<accession>A0A4R0R531</accession>
<name>A0A4R0R531_9APHY</name>
<sequence>MSRIPPPLTSRRPRTPNGSDHDSQHHSTRPLQINRPPTRPTTPSSSNVPLPSPRGQEFSFSNGPTRPQRSGLRSRQVSEYSEDGDSRSSFRDSRFRESLDTTNSRANNPPSSSKTPNGRPRPTRDPSLPLSPTSETDTVSPTSAAAIAAFQSVIAKRRGVTRDDVMDEEYEKAKEKEIEVQKVRQKRIRDKMPSRKVTAHRPGDIDAVLDEIKDDWGVVTDLDFNPVDLALRLLDGSSDPSFGKDMDSFRRTKEMLSNALKGSADNNYQAFAAALPHHSSLLNHLSATQVQLSETRNALQEAKDSLGSKRADLVQLWSRNQTVEEMLRILDQIEHLRTVPDILESLISEKRLLQASVLLVRSLKVINKQDMLDIGALADLRSYLNSQESALREILVDELHSHLYLRSFWCDARWMVYSPNQQTLPTPVFESDGNSADAVMPTSPTSPTSKRSRLTRFLDDLNLRPNDPPFDVNERDYRNSITGASLAASGSVTMGLSTAASRTSLPQISSYTSGMMPSNDNPESDSFAYIETLLESLAILGKLGSALDIVAQKLPQEIYTLVETTLDEVGERAEYGRRGSLMASIAPSLSASRMDDVYLLLTSGAPTTLGSGIISVGSAEQTRNGGLLAATTLRLATLEASTKRLDQEIMRDLFWTIYSKLDAVAQGFRVVYEIANRIGSRRDFKDSSGAKPGSLFPLAEVWAPVQTEIRTLLNDYITDEEQGAVSGRNPISSINEVLREGKYNRDRLKASTLLHGEGPGFADTDIKQASKILREYEEGLAKALRETVPGLVHGPLDGAVQATLSAVGTDDRLLGSSHHRTLVHPDAFHVSLLFQPTLAFMERMAEVLPFGQEASRESTFLLEEFVLKVYLPQLEDKVSLLFHQSVSSADAFQPDPISNRLSRQPLIKASIQLMALINSLCAMLRTTPFHRENYARLILTVIVQFYQRCSDKFQDLVSLRNILEPEAPPRIALAAQWAQQAELVPCLTEMLALARKTEPCSVDHLHKQETHLQYNLLGEKSIAREELIATTRDLSTLATLYHSVTWFCSQLNALKSAPENALSPTTPLHLDPVSATTPYTAYIPSLAAILPHDQLRLPLSSAMAMRFQALLKTYEQLSEAILHTIHADMRCRVLHHLDLALHSGNYRIEQEATEPDPHITDLNVELGKCDEIVSRTLPLEERRFVFEGIGHLMESLLISNARHIRTANEMGVQKMSRNILALQQNVKTLAVETRATPFDRAKRFYSLFSLSTQDLLDTIRQKQEFTFEEYKTIIDLQCGVDPAQGESAAAQATDRNYNMYLIELHGLELENSADSP</sequence>
<comment type="caution">
    <text evidence="8">The sequence shown here is derived from an EMBL/GenBank/DDBJ whole genome shotgun (WGS) entry which is preliminary data.</text>
</comment>
<comment type="function">
    <text evidence="4">Component of the exocyst complex involved in the docking of exocytic vesicles with fusion sites on the plasma membrane.</text>
</comment>
<organism evidence="8 9">
    <name type="scientific">Steccherinum ochraceum</name>
    <dbReference type="NCBI Taxonomy" id="92696"/>
    <lineage>
        <taxon>Eukaryota</taxon>
        <taxon>Fungi</taxon>
        <taxon>Dikarya</taxon>
        <taxon>Basidiomycota</taxon>
        <taxon>Agaricomycotina</taxon>
        <taxon>Agaricomycetes</taxon>
        <taxon>Polyporales</taxon>
        <taxon>Steccherinaceae</taxon>
        <taxon>Steccherinum</taxon>
    </lineage>
</organism>
<feature type="compositionally biased region" description="Polar residues" evidence="5">
    <location>
        <begin position="101"/>
        <end position="116"/>
    </location>
</feature>
<evidence type="ECO:0000256" key="1">
    <source>
        <dbReference type="ARBA" id="ARBA00022448"/>
    </source>
</evidence>
<feature type="compositionally biased region" description="Basic and acidic residues" evidence="5">
    <location>
        <begin position="84"/>
        <end position="99"/>
    </location>
</feature>
<dbReference type="Proteomes" id="UP000292702">
    <property type="component" value="Unassembled WGS sequence"/>
</dbReference>
<dbReference type="GO" id="GO:0006612">
    <property type="term" value="P:protein targeting to membrane"/>
    <property type="evidence" value="ECO:0007669"/>
    <property type="project" value="UniProtKB-UniRule"/>
</dbReference>
<evidence type="ECO:0000256" key="3">
    <source>
        <dbReference type="ARBA" id="ARBA00022927"/>
    </source>
</evidence>
<proteinExistence type="inferred from homology"/>
<evidence type="ECO:0000259" key="6">
    <source>
        <dbReference type="Pfam" id="PF04048"/>
    </source>
</evidence>
<feature type="domain" description="Exocyst complex component Sec8 middle helical bundle" evidence="7">
    <location>
        <begin position="521"/>
        <end position="838"/>
    </location>
</feature>
<dbReference type="GO" id="GO:0090522">
    <property type="term" value="P:vesicle tethering involved in exocytosis"/>
    <property type="evidence" value="ECO:0007669"/>
    <property type="project" value="UniProtKB-UniRule"/>
</dbReference>
<evidence type="ECO:0000313" key="9">
    <source>
        <dbReference type="Proteomes" id="UP000292702"/>
    </source>
</evidence>
<reference evidence="8 9" key="1">
    <citation type="submission" date="2018-11" db="EMBL/GenBank/DDBJ databases">
        <title>Genome assembly of Steccherinum ochraceum LE-BIN_3174, the white-rot fungus of the Steccherinaceae family (The Residual Polyporoid clade, Polyporales, Basidiomycota).</title>
        <authorList>
            <person name="Fedorova T.V."/>
            <person name="Glazunova O.A."/>
            <person name="Landesman E.O."/>
            <person name="Moiseenko K.V."/>
            <person name="Psurtseva N.V."/>
            <person name="Savinova O.S."/>
            <person name="Shakhova N.V."/>
            <person name="Tyazhelova T.V."/>
            <person name="Vasina D.V."/>
        </authorList>
    </citation>
    <scope>NUCLEOTIDE SEQUENCE [LARGE SCALE GENOMIC DNA]</scope>
    <source>
        <strain evidence="8 9">LE-BIN_3174</strain>
    </source>
</reference>
<dbReference type="EMBL" id="RWJN01000711">
    <property type="protein sequence ID" value="TCD59885.1"/>
    <property type="molecule type" value="Genomic_DNA"/>
</dbReference>
<dbReference type="GO" id="GO:0000145">
    <property type="term" value="C:exocyst"/>
    <property type="evidence" value="ECO:0007669"/>
    <property type="project" value="UniProtKB-UniRule"/>
</dbReference>
<evidence type="ECO:0000313" key="8">
    <source>
        <dbReference type="EMBL" id="TCD59885.1"/>
    </source>
</evidence>
<dbReference type="GO" id="GO:0006893">
    <property type="term" value="P:Golgi to plasma membrane transport"/>
    <property type="evidence" value="ECO:0007669"/>
    <property type="project" value="TreeGrafter"/>
</dbReference>
<keyword evidence="3 4" id="KW-0653">Protein transport</keyword>
<dbReference type="STRING" id="92696.A0A4R0R531"/>
<evidence type="ECO:0000256" key="2">
    <source>
        <dbReference type="ARBA" id="ARBA00022483"/>
    </source>
</evidence>
<dbReference type="PANTHER" id="PTHR14146">
    <property type="entry name" value="EXOCYST COMPLEX COMPONENT 4"/>
    <property type="match status" value="1"/>
</dbReference>
<gene>
    <name evidence="8" type="ORF">EIP91_011260</name>
</gene>
<dbReference type="PANTHER" id="PTHR14146:SF0">
    <property type="entry name" value="EXOCYST COMPLEX COMPONENT 4"/>
    <property type="match status" value="1"/>
</dbReference>
<dbReference type="GO" id="GO:0015031">
    <property type="term" value="P:protein transport"/>
    <property type="evidence" value="ECO:0007669"/>
    <property type="project" value="UniProtKB-KW"/>
</dbReference>
<keyword evidence="1 4" id="KW-0813">Transport</keyword>
<evidence type="ECO:0000259" key="7">
    <source>
        <dbReference type="Pfam" id="PF20652"/>
    </source>
</evidence>
<feature type="compositionally biased region" description="Polar residues" evidence="5">
    <location>
        <begin position="58"/>
        <end position="79"/>
    </location>
</feature>
<dbReference type="OrthoDB" id="272977at2759"/>
<dbReference type="GO" id="GO:0006904">
    <property type="term" value="P:vesicle docking involved in exocytosis"/>
    <property type="evidence" value="ECO:0007669"/>
    <property type="project" value="InterPro"/>
</dbReference>
<dbReference type="InterPro" id="IPR048630">
    <property type="entry name" value="Sec8_M"/>
</dbReference>
<dbReference type="Pfam" id="PF04048">
    <property type="entry name" value="Sec8_N"/>
    <property type="match status" value="1"/>
</dbReference>
<evidence type="ECO:0000256" key="5">
    <source>
        <dbReference type="SAM" id="MobiDB-lite"/>
    </source>
</evidence>
<comment type="similarity">
    <text evidence="4">Belongs to the SEC8 family.</text>
</comment>
<protein>
    <recommendedName>
        <fullName evidence="4">Exocyst complex component Sec8</fullName>
    </recommendedName>
</protein>
<feature type="domain" description="Exocyst complex component Sec8 N-terminal" evidence="6">
    <location>
        <begin position="205"/>
        <end position="345"/>
    </location>
</feature>
<dbReference type="InterPro" id="IPR039682">
    <property type="entry name" value="Sec8/EXOC4"/>
</dbReference>
<keyword evidence="2 4" id="KW-0268">Exocytosis</keyword>
<dbReference type="InterPro" id="IPR007191">
    <property type="entry name" value="Sec8_exocyst_N"/>
</dbReference>
<feature type="region of interest" description="Disordered" evidence="5">
    <location>
        <begin position="1"/>
        <end position="141"/>
    </location>
</feature>
<dbReference type="Pfam" id="PF20652">
    <property type="entry name" value="Sec8_C"/>
    <property type="match status" value="1"/>
</dbReference>
<feature type="compositionally biased region" description="Polar residues" evidence="5">
    <location>
        <begin position="130"/>
        <end position="141"/>
    </location>
</feature>
<keyword evidence="9" id="KW-1185">Reference proteome</keyword>
<evidence type="ECO:0000256" key="4">
    <source>
        <dbReference type="RuleBase" id="RU367079"/>
    </source>
</evidence>